<evidence type="ECO:0000313" key="2">
    <source>
        <dbReference type="Proteomes" id="UP001180845"/>
    </source>
</evidence>
<dbReference type="Pfam" id="PF00702">
    <property type="entry name" value="Hydrolase"/>
    <property type="match status" value="1"/>
</dbReference>
<dbReference type="InterPro" id="IPR023198">
    <property type="entry name" value="PGP-like_dom2"/>
</dbReference>
<dbReference type="RefSeq" id="WP_310275769.1">
    <property type="nucleotide sequence ID" value="NZ_JAVDXW010000001.1"/>
</dbReference>
<comment type="caution">
    <text evidence="1">The sequence shown here is derived from an EMBL/GenBank/DDBJ whole genome shotgun (WGS) entry which is preliminary data.</text>
</comment>
<keyword evidence="2" id="KW-1185">Reference proteome</keyword>
<gene>
    <name evidence="1" type="ORF">JOF55_003619</name>
</gene>
<proteinExistence type="predicted"/>
<dbReference type="SUPFAM" id="SSF56784">
    <property type="entry name" value="HAD-like"/>
    <property type="match status" value="1"/>
</dbReference>
<dbReference type="PANTHER" id="PTHR18901">
    <property type="entry name" value="2-DEOXYGLUCOSE-6-PHOSPHATE PHOSPHATASE 2"/>
    <property type="match status" value="1"/>
</dbReference>
<reference evidence="1" key="1">
    <citation type="submission" date="2023-07" db="EMBL/GenBank/DDBJ databases">
        <title>Sequencing the genomes of 1000 actinobacteria strains.</title>
        <authorList>
            <person name="Klenk H.-P."/>
        </authorList>
    </citation>
    <scope>NUCLEOTIDE SEQUENCE</scope>
    <source>
        <strain evidence="1">DSM 45977</strain>
    </source>
</reference>
<dbReference type="SFLD" id="SFLDS00003">
    <property type="entry name" value="Haloacid_Dehalogenase"/>
    <property type="match status" value="1"/>
</dbReference>
<dbReference type="Gene3D" id="3.40.50.1000">
    <property type="entry name" value="HAD superfamily/HAD-like"/>
    <property type="match status" value="1"/>
</dbReference>
<evidence type="ECO:0000313" key="1">
    <source>
        <dbReference type="EMBL" id="MDR7303438.1"/>
    </source>
</evidence>
<dbReference type="InterPro" id="IPR006439">
    <property type="entry name" value="HAD-SF_hydro_IA"/>
</dbReference>
<dbReference type="Proteomes" id="UP001180845">
    <property type="component" value="Unassembled WGS sequence"/>
</dbReference>
<dbReference type="NCBIfam" id="TIGR01509">
    <property type="entry name" value="HAD-SF-IA-v3"/>
    <property type="match status" value="1"/>
</dbReference>
<dbReference type="GO" id="GO:0016787">
    <property type="term" value="F:hydrolase activity"/>
    <property type="evidence" value="ECO:0007669"/>
    <property type="project" value="UniProtKB-KW"/>
</dbReference>
<dbReference type="PRINTS" id="PR00413">
    <property type="entry name" value="HADHALOGNASE"/>
</dbReference>
<name>A0AAE3ZEF7_9ACTN</name>
<dbReference type="EMBL" id="JAVDXW010000001">
    <property type="protein sequence ID" value="MDR7303438.1"/>
    <property type="molecule type" value="Genomic_DNA"/>
</dbReference>
<dbReference type="InterPro" id="IPR023214">
    <property type="entry name" value="HAD_sf"/>
</dbReference>
<protein>
    <submittedName>
        <fullName evidence="1">HAD superfamily hydrolase (TIGR01509 family)</fullName>
    </submittedName>
</protein>
<accession>A0AAE3ZEF7</accession>
<dbReference type="CDD" id="cd07505">
    <property type="entry name" value="HAD_BPGM-like"/>
    <property type="match status" value="1"/>
</dbReference>
<dbReference type="SFLD" id="SFLDG01129">
    <property type="entry name" value="C1.5:_HAD__Beta-PGM__Phosphata"/>
    <property type="match status" value="1"/>
</dbReference>
<dbReference type="InterPro" id="IPR036412">
    <property type="entry name" value="HAD-like_sf"/>
</dbReference>
<dbReference type="AlphaFoldDB" id="A0AAE3ZEF7"/>
<dbReference type="Gene3D" id="1.10.150.240">
    <property type="entry name" value="Putative phosphatase, domain 2"/>
    <property type="match status" value="1"/>
</dbReference>
<organism evidence="1 2">
    <name type="scientific">Haloactinomyces albus</name>
    <dbReference type="NCBI Taxonomy" id="1352928"/>
    <lineage>
        <taxon>Bacteria</taxon>
        <taxon>Bacillati</taxon>
        <taxon>Actinomycetota</taxon>
        <taxon>Actinomycetes</taxon>
        <taxon>Actinopolysporales</taxon>
        <taxon>Actinopolysporaceae</taxon>
        <taxon>Haloactinomyces</taxon>
    </lineage>
</organism>
<sequence length="253" mass="26618">MFEPHAAAPGGAGRESAELGAVLFDMDGTLVESEQLWTLSLNDYATHRGGALSAATRELLVGSNMHRSMELLLTDLGLPAEAADVAVAAEWVERRTAELFRQGLSWRPGAHRLLHGVRARGIPTALVTSTFRSLTEIAMGTLGRDTFAVTVCGDEVGGRNKPDPEPYLQACRTLGVDPARCVALEDSPTGVAAAVSAGCTVIGVPCEVPLEPGEGRFLYDSLEALDADSLAELLAAPRPPSVPWGTGCKDRAS</sequence>
<dbReference type="PANTHER" id="PTHR18901:SF38">
    <property type="entry name" value="PSEUDOURIDINE-5'-PHOSPHATASE"/>
    <property type="match status" value="1"/>
</dbReference>
<keyword evidence="1" id="KW-0378">Hydrolase</keyword>